<keyword evidence="3" id="KW-1185">Reference proteome</keyword>
<evidence type="ECO:0000313" key="2">
    <source>
        <dbReference type="EMBL" id="OIN56816.1"/>
    </source>
</evidence>
<evidence type="ECO:0000313" key="3">
    <source>
        <dbReference type="Proteomes" id="UP000181790"/>
    </source>
</evidence>
<dbReference type="Pfam" id="PF21814">
    <property type="entry name" value="DUF6883"/>
    <property type="match status" value="1"/>
</dbReference>
<dbReference type="Proteomes" id="UP000181790">
    <property type="component" value="Unassembled WGS sequence"/>
</dbReference>
<dbReference type="OrthoDB" id="9794742at2"/>
<proteinExistence type="predicted"/>
<organism evidence="2 3">
    <name type="scientific">Arsenicibacter rosenii</name>
    <dbReference type="NCBI Taxonomy" id="1750698"/>
    <lineage>
        <taxon>Bacteria</taxon>
        <taxon>Pseudomonadati</taxon>
        <taxon>Bacteroidota</taxon>
        <taxon>Cytophagia</taxon>
        <taxon>Cytophagales</taxon>
        <taxon>Spirosomataceae</taxon>
        <taxon>Arsenicibacter</taxon>
    </lineage>
</organism>
<evidence type="ECO:0000259" key="1">
    <source>
        <dbReference type="Pfam" id="PF21814"/>
    </source>
</evidence>
<gene>
    <name evidence="2" type="ORF">BLX24_22850</name>
</gene>
<name>A0A1S2VF36_9BACT</name>
<dbReference type="InterPro" id="IPR049250">
    <property type="entry name" value="DUF6883"/>
</dbReference>
<comment type="caution">
    <text evidence="2">The sequence shown here is derived from an EMBL/GenBank/DDBJ whole genome shotgun (WGS) entry which is preliminary data.</text>
</comment>
<dbReference type="RefSeq" id="WP_071505542.1">
    <property type="nucleotide sequence ID" value="NZ_MORL01000018.1"/>
</dbReference>
<feature type="domain" description="DUF6883" evidence="1">
    <location>
        <begin position="8"/>
        <end position="107"/>
    </location>
</feature>
<protein>
    <recommendedName>
        <fullName evidence="1">DUF6883 domain-containing protein</fullName>
    </recommendedName>
</protein>
<accession>A0A1S2VF36</accession>
<sequence>MRLPPPYLITESKLTGYLLKFRDQDDKSNYLGQAGYTLDNWELLLADLLRLVETNDAVLDKPSVYGQSYQVIGELTGPTGRKLSVKTIWMLDIDEEKTKFITLYPNK</sequence>
<reference evidence="2 3" key="1">
    <citation type="submission" date="2016-10" db="EMBL/GenBank/DDBJ databases">
        <title>Arsenicibacter rosenii gen. nov., sp. nov., an efficient arsenic-methylating bacterium isolated from an arsenic-contaminated paddy soil.</title>
        <authorList>
            <person name="Huang K."/>
        </authorList>
    </citation>
    <scope>NUCLEOTIDE SEQUENCE [LARGE SCALE GENOMIC DNA]</scope>
    <source>
        <strain evidence="2 3">SM-1</strain>
    </source>
</reference>
<dbReference type="AlphaFoldDB" id="A0A1S2VF36"/>
<dbReference type="EMBL" id="MORL01000018">
    <property type="protein sequence ID" value="OIN56816.1"/>
    <property type="molecule type" value="Genomic_DNA"/>
</dbReference>